<keyword evidence="10 14" id="KW-0573">Peptidoglycan synthesis</keyword>
<evidence type="ECO:0000256" key="11">
    <source>
        <dbReference type="ARBA" id="ARBA00023306"/>
    </source>
</evidence>
<evidence type="ECO:0000256" key="8">
    <source>
        <dbReference type="ARBA" id="ARBA00022840"/>
    </source>
</evidence>
<reference evidence="18" key="1">
    <citation type="submission" date="2022-01" db="EMBL/GenBank/DDBJ databases">
        <authorList>
            <person name="Jo J.-H."/>
            <person name="Im W.-T."/>
        </authorList>
    </citation>
    <scope>NUCLEOTIDE SEQUENCE</scope>
    <source>
        <strain evidence="18">I2-34</strain>
    </source>
</reference>
<dbReference type="SUPFAM" id="SSF53623">
    <property type="entry name" value="MurD-like peptide ligases, catalytic domain"/>
    <property type="match status" value="1"/>
</dbReference>
<keyword evidence="7 14" id="KW-0547">Nucleotide-binding</keyword>
<evidence type="ECO:0000313" key="19">
    <source>
        <dbReference type="Proteomes" id="UP001165368"/>
    </source>
</evidence>
<evidence type="ECO:0000259" key="16">
    <source>
        <dbReference type="Pfam" id="PF02875"/>
    </source>
</evidence>
<evidence type="ECO:0000256" key="10">
    <source>
        <dbReference type="ARBA" id="ARBA00022984"/>
    </source>
</evidence>
<comment type="function">
    <text evidence="14">Cell wall formation.</text>
</comment>
<evidence type="ECO:0000256" key="5">
    <source>
        <dbReference type="ARBA" id="ARBA00022598"/>
    </source>
</evidence>
<dbReference type="InterPro" id="IPR036565">
    <property type="entry name" value="Mur-like_cat_sf"/>
</dbReference>
<dbReference type="InterPro" id="IPR036615">
    <property type="entry name" value="Mur_ligase_C_dom_sf"/>
</dbReference>
<dbReference type="HAMAP" id="MF_00046">
    <property type="entry name" value="MurC"/>
    <property type="match status" value="1"/>
</dbReference>
<dbReference type="Pfam" id="PF08245">
    <property type="entry name" value="Mur_ligase_M"/>
    <property type="match status" value="1"/>
</dbReference>
<keyword evidence="8 14" id="KW-0067">ATP-binding</keyword>
<keyword evidence="11 14" id="KW-0131">Cell cycle</keyword>
<dbReference type="PANTHER" id="PTHR43445:SF3">
    <property type="entry name" value="UDP-N-ACETYLMURAMATE--L-ALANINE LIGASE"/>
    <property type="match status" value="1"/>
</dbReference>
<comment type="pathway">
    <text evidence="2 14">Cell wall biogenesis; peptidoglycan biosynthesis.</text>
</comment>
<dbReference type="PANTHER" id="PTHR43445">
    <property type="entry name" value="UDP-N-ACETYLMURAMATE--L-ALANINE LIGASE-RELATED"/>
    <property type="match status" value="1"/>
</dbReference>
<comment type="similarity">
    <text evidence="14">Belongs to the MurCDEF family.</text>
</comment>
<organism evidence="18 19">
    <name type="scientific">Arthrobacter hankyongi</name>
    <dbReference type="NCBI Taxonomy" id="2904801"/>
    <lineage>
        <taxon>Bacteria</taxon>
        <taxon>Bacillati</taxon>
        <taxon>Actinomycetota</taxon>
        <taxon>Actinomycetes</taxon>
        <taxon>Micrococcales</taxon>
        <taxon>Micrococcaceae</taxon>
        <taxon>Arthrobacter</taxon>
    </lineage>
</organism>
<dbReference type="InterPro" id="IPR005758">
    <property type="entry name" value="UDP-N-AcMur_Ala_ligase_MurC"/>
</dbReference>
<keyword evidence="4 14" id="KW-0963">Cytoplasm</keyword>
<keyword evidence="19" id="KW-1185">Reference proteome</keyword>
<evidence type="ECO:0000256" key="9">
    <source>
        <dbReference type="ARBA" id="ARBA00022960"/>
    </source>
</evidence>
<keyword evidence="9 14" id="KW-0133">Cell shape</keyword>
<dbReference type="Gene3D" id="3.40.1190.10">
    <property type="entry name" value="Mur-like, catalytic domain"/>
    <property type="match status" value="1"/>
</dbReference>
<dbReference type="NCBIfam" id="TIGR01082">
    <property type="entry name" value="murC"/>
    <property type="match status" value="1"/>
</dbReference>
<comment type="caution">
    <text evidence="18">The sequence shown here is derived from an EMBL/GenBank/DDBJ whole genome shotgun (WGS) entry which is preliminary data.</text>
</comment>
<dbReference type="RefSeq" id="WP_237824328.1">
    <property type="nucleotide sequence ID" value="NZ_JAKLTQ010000017.1"/>
</dbReference>
<evidence type="ECO:0000313" key="18">
    <source>
        <dbReference type="EMBL" id="MCG2623854.1"/>
    </source>
</evidence>
<dbReference type="EC" id="6.3.2.8" evidence="3 14"/>
<evidence type="ECO:0000256" key="2">
    <source>
        <dbReference type="ARBA" id="ARBA00004752"/>
    </source>
</evidence>
<name>A0ABS9LAZ1_9MICC</name>
<dbReference type="GO" id="GO:0008763">
    <property type="term" value="F:UDP-N-acetylmuramate-L-alanine ligase activity"/>
    <property type="evidence" value="ECO:0007669"/>
    <property type="project" value="UniProtKB-EC"/>
</dbReference>
<dbReference type="Gene3D" id="3.40.50.720">
    <property type="entry name" value="NAD(P)-binding Rossmann-like Domain"/>
    <property type="match status" value="1"/>
</dbReference>
<feature type="domain" description="Mur ligase N-terminal catalytic" evidence="15">
    <location>
        <begin position="20"/>
        <end position="114"/>
    </location>
</feature>
<evidence type="ECO:0000256" key="12">
    <source>
        <dbReference type="ARBA" id="ARBA00023316"/>
    </source>
</evidence>
<evidence type="ECO:0000256" key="7">
    <source>
        <dbReference type="ARBA" id="ARBA00022741"/>
    </source>
</evidence>
<feature type="domain" description="Mur ligase central" evidence="17">
    <location>
        <begin position="122"/>
        <end position="304"/>
    </location>
</feature>
<proteinExistence type="inferred from homology"/>
<dbReference type="InterPro" id="IPR050061">
    <property type="entry name" value="MurCDEF_pg_biosynth"/>
</dbReference>
<dbReference type="SUPFAM" id="SSF51984">
    <property type="entry name" value="MurCD N-terminal domain"/>
    <property type="match status" value="1"/>
</dbReference>
<dbReference type="Pfam" id="PF02875">
    <property type="entry name" value="Mur_ligase_C"/>
    <property type="match status" value="1"/>
</dbReference>
<sequence>MNSADFHSTDALAFEDLGRVHFIGLGGAGMSAVARILLARGVPVSGSDAKDSKVLEQLRGLGAVVHVGHDPAHLGGADTVVVSTAIRPTNPELQAAAAAGLAIVHRSVALAASMGSQELIAVAGTHGKTTTTSMITVMLRHAGLQPSFAIGGDVAALGVNADYGSGRYFVAEADESDGSFLNYRPRIAVVTNVEADHLDFYGTAEAVHRSFDRFAALLPAGGVLVACQDDPGARALAERTAAGPAGPRVVGYGYDAAAEVRIIPGSFSATSSTSTLAFPGGEQRLQLQVPGEHNIRNAAAAFAVGLQAGLTPAEAAAGLAEFTGAARRFEARGEGRGVRVFDDYAHHPTEVAAALQAARAVAGNAGVHVLFQPHLFSRTREFAAEFAGALSLADSVTVLDIYAAREDPVPGVTSALITEQLQVPGGYEPDPAAAVAAVAGRARPGDIILTVGAGDVTQYGPQIVQALEGAPAGRA</sequence>
<dbReference type="Pfam" id="PF01225">
    <property type="entry name" value="Mur_ligase"/>
    <property type="match status" value="1"/>
</dbReference>
<keyword evidence="5 14" id="KW-0436">Ligase</keyword>
<evidence type="ECO:0000256" key="1">
    <source>
        <dbReference type="ARBA" id="ARBA00004496"/>
    </source>
</evidence>
<dbReference type="InterPro" id="IPR013221">
    <property type="entry name" value="Mur_ligase_cen"/>
</dbReference>
<dbReference type="InterPro" id="IPR000713">
    <property type="entry name" value="Mur_ligase_N"/>
</dbReference>
<evidence type="ECO:0000256" key="4">
    <source>
        <dbReference type="ARBA" id="ARBA00022490"/>
    </source>
</evidence>
<protein>
    <recommendedName>
        <fullName evidence="3 14">UDP-N-acetylmuramate--L-alanine ligase</fullName>
        <ecNumber evidence="3 14">6.3.2.8</ecNumber>
    </recommendedName>
    <alternativeName>
        <fullName evidence="14">UDP-N-acetylmuramoyl-L-alanine synthetase</fullName>
    </alternativeName>
</protein>
<dbReference type="InterPro" id="IPR004101">
    <property type="entry name" value="Mur_ligase_C"/>
</dbReference>
<dbReference type="EMBL" id="JAKLTQ010000017">
    <property type="protein sequence ID" value="MCG2623854.1"/>
    <property type="molecule type" value="Genomic_DNA"/>
</dbReference>
<comment type="subcellular location">
    <subcellularLocation>
        <location evidence="1 14">Cytoplasm</location>
    </subcellularLocation>
</comment>
<dbReference type="SUPFAM" id="SSF53244">
    <property type="entry name" value="MurD-like peptide ligases, peptide-binding domain"/>
    <property type="match status" value="1"/>
</dbReference>
<evidence type="ECO:0000259" key="17">
    <source>
        <dbReference type="Pfam" id="PF08245"/>
    </source>
</evidence>
<comment type="catalytic activity">
    <reaction evidence="13 14">
        <text>UDP-N-acetyl-alpha-D-muramate + L-alanine + ATP = UDP-N-acetyl-alpha-D-muramoyl-L-alanine + ADP + phosphate + H(+)</text>
        <dbReference type="Rhea" id="RHEA:23372"/>
        <dbReference type="ChEBI" id="CHEBI:15378"/>
        <dbReference type="ChEBI" id="CHEBI:30616"/>
        <dbReference type="ChEBI" id="CHEBI:43474"/>
        <dbReference type="ChEBI" id="CHEBI:57972"/>
        <dbReference type="ChEBI" id="CHEBI:70757"/>
        <dbReference type="ChEBI" id="CHEBI:83898"/>
        <dbReference type="ChEBI" id="CHEBI:456216"/>
        <dbReference type="EC" id="6.3.2.8"/>
    </reaction>
</comment>
<keyword evidence="12 14" id="KW-0961">Cell wall biogenesis/degradation</keyword>
<dbReference type="Proteomes" id="UP001165368">
    <property type="component" value="Unassembled WGS sequence"/>
</dbReference>
<feature type="binding site" evidence="14">
    <location>
        <begin position="124"/>
        <end position="130"/>
    </location>
    <ligand>
        <name>ATP</name>
        <dbReference type="ChEBI" id="CHEBI:30616"/>
    </ligand>
</feature>
<accession>A0ABS9LAZ1</accession>
<dbReference type="Gene3D" id="3.90.190.20">
    <property type="entry name" value="Mur ligase, C-terminal domain"/>
    <property type="match status" value="1"/>
</dbReference>
<feature type="domain" description="Mur ligase C-terminal" evidence="16">
    <location>
        <begin position="327"/>
        <end position="454"/>
    </location>
</feature>
<keyword evidence="6 14" id="KW-0132">Cell division</keyword>
<evidence type="ECO:0000259" key="15">
    <source>
        <dbReference type="Pfam" id="PF01225"/>
    </source>
</evidence>
<evidence type="ECO:0000256" key="3">
    <source>
        <dbReference type="ARBA" id="ARBA00012211"/>
    </source>
</evidence>
<evidence type="ECO:0000256" key="14">
    <source>
        <dbReference type="HAMAP-Rule" id="MF_00046"/>
    </source>
</evidence>
<evidence type="ECO:0000256" key="6">
    <source>
        <dbReference type="ARBA" id="ARBA00022618"/>
    </source>
</evidence>
<gene>
    <name evidence="14 18" type="primary">murC</name>
    <name evidence="18" type="ORF">LVY72_18325</name>
</gene>
<evidence type="ECO:0000256" key="13">
    <source>
        <dbReference type="ARBA" id="ARBA00047833"/>
    </source>
</evidence>